<accession>A0ABP9F5J1</accession>
<name>A0ABP9F5J1_9GAMM</name>
<dbReference type="SUPFAM" id="SSF88946">
    <property type="entry name" value="Sigma2 domain of RNA polymerase sigma factors"/>
    <property type="match status" value="1"/>
</dbReference>
<evidence type="ECO:0000256" key="4">
    <source>
        <dbReference type="ARBA" id="ARBA00023163"/>
    </source>
</evidence>
<dbReference type="PANTHER" id="PTHR43133">
    <property type="entry name" value="RNA POLYMERASE ECF-TYPE SIGMA FACTO"/>
    <property type="match status" value="1"/>
</dbReference>
<dbReference type="CDD" id="cd06171">
    <property type="entry name" value="Sigma70_r4"/>
    <property type="match status" value="1"/>
</dbReference>
<keyword evidence="4" id="KW-0804">Transcription</keyword>
<feature type="domain" description="RNA polymerase sigma factor 70 region 4 type 2" evidence="7">
    <location>
        <begin position="97"/>
        <end position="148"/>
    </location>
</feature>
<keyword evidence="3" id="KW-0731">Sigma factor</keyword>
<evidence type="ECO:0000313" key="8">
    <source>
        <dbReference type="EMBL" id="GAA4894282.1"/>
    </source>
</evidence>
<dbReference type="InterPro" id="IPR014284">
    <property type="entry name" value="RNA_pol_sigma-70_dom"/>
</dbReference>
<keyword evidence="9" id="KW-1185">Reference proteome</keyword>
<dbReference type="InterPro" id="IPR007627">
    <property type="entry name" value="RNA_pol_sigma70_r2"/>
</dbReference>
<dbReference type="InterPro" id="IPR013324">
    <property type="entry name" value="RNA_pol_sigma_r3/r4-like"/>
</dbReference>
<dbReference type="InterPro" id="IPR013325">
    <property type="entry name" value="RNA_pol_sigma_r2"/>
</dbReference>
<reference evidence="9" key="1">
    <citation type="journal article" date="2019" name="Int. J. Syst. Evol. Microbiol.">
        <title>The Global Catalogue of Microorganisms (GCM) 10K type strain sequencing project: providing services to taxonomists for standard genome sequencing and annotation.</title>
        <authorList>
            <consortium name="The Broad Institute Genomics Platform"/>
            <consortium name="The Broad Institute Genome Sequencing Center for Infectious Disease"/>
            <person name="Wu L."/>
            <person name="Ma J."/>
        </authorList>
    </citation>
    <scope>NUCLEOTIDE SEQUENCE [LARGE SCALE GENOMIC DNA]</scope>
    <source>
        <strain evidence="9">JCM 18401</strain>
    </source>
</reference>
<dbReference type="Gene3D" id="1.10.10.10">
    <property type="entry name" value="Winged helix-like DNA-binding domain superfamily/Winged helix DNA-binding domain"/>
    <property type="match status" value="1"/>
</dbReference>
<comment type="similarity">
    <text evidence="1">Belongs to the sigma-70 factor family. ECF subfamily.</text>
</comment>
<evidence type="ECO:0000256" key="1">
    <source>
        <dbReference type="ARBA" id="ARBA00010641"/>
    </source>
</evidence>
<dbReference type="EMBL" id="BAABJZ010000092">
    <property type="protein sequence ID" value="GAA4894282.1"/>
    <property type="molecule type" value="Genomic_DNA"/>
</dbReference>
<evidence type="ECO:0000256" key="3">
    <source>
        <dbReference type="ARBA" id="ARBA00023082"/>
    </source>
</evidence>
<comment type="caution">
    <text evidence="8">The sequence shown here is derived from an EMBL/GenBank/DDBJ whole genome shotgun (WGS) entry which is preliminary data.</text>
</comment>
<dbReference type="InterPro" id="IPR039425">
    <property type="entry name" value="RNA_pol_sigma-70-like"/>
</dbReference>
<dbReference type="RefSeq" id="WP_345336182.1">
    <property type="nucleotide sequence ID" value="NZ_BAABJZ010000092.1"/>
</dbReference>
<dbReference type="InterPro" id="IPR036388">
    <property type="entry name" value="WH-like_DNA-bd_sf"/>
</dbReference>
<evidence type="ECO:0000313" key="9">
    <source>
        <dbReference type="Proteomes" id="UP001499988"/>
    </source>
</evidence>
<dbReference type="Pfam" id="PF04542">
    <property type="entry name" value="Sigma70_r2"/>
    <property type="match status" value="1"/>
</dbReference>
<gene>
    <name evidence="8" type="primary">sigZ</name>
    <name evidence="8" type="ORF">GCM10023333_29280</name>
</gene>
<dbReference type="NCBIfam" id="TIGR02959">
    <property type="entry name" value="SigZ"/>
    <property type="match status" value="1"/>
</dbReference>
<dbReference type="Pfam" id="PF08281">
    <property type="entry name" value="Sigma70_r4_2"/>
    <property type="match status" value="1"/>
</dbReference>
<dbReference type="InterPro" id="IPR013249">
    <property type="entry name" value="RNA_pol_sigma70_r4_t2"/>
</dbReference>
<dbReference type="NCBIfam" id="TIGR02937">
    <property type="entry name" value="sigma70-ECF"/>
    <property type="match status" value="1"/>
</dbReference>
<dbReference type="NCBIfam" id="NF007215">
    <property type="entry name" value="PRK09637.1"/>
    <property type="match status" value="1"/>
</dbReference>
<evidence type="ECO:0000256" key="5">
    <source>
        <dbReference type="NCBIfam" id="TIGR02959"/>
    </source>
</evidence>
<evidence type="ECO:0000259" key="7">
    <source>
        <dbReference type="Pfam" id="PF08281"/>
    </source>
</evidence>
<dbReference type="PANTHER" id="PTHR43133:SF62">
    <property type="entry name" value="RNA POLYMERASE SIGMA FACTOR SIGZ"/>
    <property type="match status" value="1"/>
</dbReference>
<feature type="domain" description="RNA polymerase sigma-70 region 2" evidence="6">
    <location>
        <begin position="6"/>
        <end position="70"/>
    </location>
</feature>
<evidence type="ECO:0000256" key="2">
    <source>
        <dbReference type="ARBA" id="ARBA00023015"/>
    </source>
</evidence>
<proteinExistence type="inferred from homology"/>
<evidence type="ECO:0000259" key="6">
    <source>
        <dbReference type="Pfam" id="PF04542"/>
    </source>
</evidence>
<protein>
    <recommendedName>
        <fullName evidence="5">RNA polymerase sigma factor SigZ</fullName>
    </recommendedName>
</protein>
<dbReference type="SUPFAM" id="SSF88659">
    <property type="entry name" value="Sigma3 and sigma4 domains of RNA polymerase sigma factors"/>
    <property type="match status" value="1"/>
</dbReference>
<dbReference type="Gene3D" id="1.10.1740.10">
    <property type="match status" value="1"/>
</dbReference>
<keyword evidence="2" id="KW-0805">Transcription regulation</keyword>
<organism evidence="8 9">
    <name type="scientific">Ferrimonas pelagia</name>
    <dbReference type="NCBI Taxonomy" id="1177826"/>
    <lineage>
        <taxon>Bacteria</taxon>
        <taxon>Pseudomonadati</taxon>
        <taxon>Pseudomonadota</taxon>
        <taxon>Gammaproteobacteria</taxon>
        <taxon>Alteromonadales</taxon>
        <taxon>Ferrimonadaceae</taxon>
        <taxon>Ferrimonas</taxon>
    </lineage>
</organism>
<dbReference type="Proteomes" id="UP001499988">
    <property type="component" value="Unassembled WGS sequence"/>
</dbReference>
<sequence length="179" mass="20281">MQTHWQQHKTQLRSYISKRVDDPAAVDDILQEVYIKAHTKLHQLKAQGSLTGWLYRIAYNVIMDHFRAHKPLDELPDDLAAVEADHGQNAHREMALCLRPLIEQLPESYRLPLQLAELEGLSQQRVADRLGLSLSGAKSRIQRGRAKLRERLTACCDVEIGAGGVIGFERKPGTERQCP</sequence>
<dbReference type="InterPro" id="IPR014304">
    <property type="entry name" value="RNA_pol_sigma-Z"/>
</dbReference>